<proteinExistence type="predicted"/>
<evidence type="ECO:0000313" key="2">
    <source>
        <dbReference type="EMBL" id="KAA0047459.1"/>
    </source>
</evidence>
<dbReference type="EMBL" id="SSTD01017954">
    <property type="protein sequence ID" value="TYJ98653.1"/>
    <property type="molecule type" value="Genomic_DNA"/>
</dbReference>
<name>A0A5D3BHB6_CUCMM</name>
<evidence type="ECO:0000256" key="1">
    <source>
        <dbReference type="SAM" id="MobiDB-lite"/>
    </source>
</evidence>
<gene>
    <name evidence="3" type="ORF">E5676_scaffold507G00410</name>
    <name evidence="2" type="ORF">E6C27_scaffold498G00650</name>
</gene>
<reference evidence="4 5" key="1">
    <citation type="submission" date="2019-08" db="EMBL/GenBank/DDBJ databases">
        <title>Draft genome sequences of two oriental melons (Cucumis melo L. var makuwa).</title>
        <authorList>
            <person name="Kwon S.-Y."/>
        </authorList>
    </citation>
    <scope>NUCLEOTIDE SEQUENCE [LARGE SCALE GENOMIC DNA]</scope>
    <source>
        <strain evidence="5">cv. Chang Bougi</strain>
        <strain evidence="4">cv. SW 3</strain>
        <tissue evidence="3">Leaf</tissue>
    </source>
</reference>
<protein>
    <submittedName>
        <fullName evidence="3">CACTA en-spm transposon protein</fullName>
    </submittedName>
</protein>
<dbReference type="Proteomes" id="UP000321947">
    <property type="component" value="Unassembled WGS sequence"/>
</dbReference>
<sequence length="129" mass="14561">MNSNWNLLEGVEGHLLLLEYPPTTQNECIMESQLALEDELAEQRGESVDRVELFLQTHIRDGIFVPQVVEDAHSPPTLEGTQPLSGDEICKMVLDRRSNYSKDLGWGPKTKARRTANVSVPRPHVCNPR</sequence>
<evidence type="ECO:0000313" key="3">
    <source>
        <dbReference type="EMBL" id="TYJ98653.1"/>
    </source>
</evidence>
<dbReference type="OrthoDB" id="1921870at2759"/>
<dbReference type="Proteomes" id="UP000321393">
    <property type="component" value="Unassembled WGS sequence"/>
</dbReference>
<comment type="caution">
    <text evidence="3">The sequence shown here is derived from an EMBL/GenBank/DDBJ whole genome shotgun (WGS) entry which is preliminary data.</text>
</comment>
<evidence type="ECO:0000313" key="4">
    <source>
        <dbReference type="Proteomes" id="UP000321393"/>
    </source>
</evidence>
<dbReference type="AlphaFoldDB" id="A0A5D3BHB6"/>
<accession>A0A5D3BHB6</accession>
<feature type="region of interest" description="Disordered" evidence="1">
    <location>
        <begin position="104"/>
        <end position="129"/>
    </location>
</feature>
<organism evidence="3 5">
    <name type="scientific">Cucumis melo var. makuwa</name>
    <name type="common">Oriental melon</name>
    <dbReference type="NCBI Taxonomy" id="1194695"/>
    <lineage>
        <taxon>Eukaryota</taxon>
        <taxon>Viridiplantae</taxon>
        <taxon>Streptophyta</taxon>
        <taxon>Embryophyta</taxon>
        <taxon>Tracheophyta</taxon>
        <taxon>Spermatophyta</taxon>
        <taxon>Magnoliopsida</taxon>
        <taxon>eudicotyledons</taxon>
        <taxon>Gunneridae</taxon>
        <taxon>Pentapetalae</taxon>
        <taxon>rosids</taxon>
        <taxon>fabids</taxon>
        <taxon>Cucurbitales</taxon>
        <taxon>Cucurbitaceae</taxon>
        <taxon>Benincaseae</taxon>
        <taxon>Cucumis</taxon>
    </lineage>
</organism>
<dbReference type="EMBL" id="SSTE01013200">
    <property type="protein sequence ID" value="KAA0047459.1"/>
    <property type="molecule type" value="Genomic_DNA"/>
</dbReference>
<evidence type="ECO:0000313" key="5">
    <source>
        <dbReference type="Proteomes" id="UP000321947"/>
    </source>
</evidence>